<keyword evidence="1" id="KW-0472">Membrane</keyword>
<protein>
    <submittedName>
        <fullName evidence="2">Uncharacterized protein</fullName>
    </submittedName>
</protein>
<gene>
    <name evidence="2" type="ORF">DILT_LOCUS14651</name>
</gene>
<feature type="transmembrane region" description="Helical" evidence="1">
    <location>
        <begin position="12"/>
        <end position="37"/>
    </location>
</feature>
<dbReference type="OrthoDB" id="10055027at2759"/>
<keyword evidence="1" id="KW-1133">Transmembrane helix</keyword>
<organism evidence="2 3">
    <name type="scientific">Dibothriocephalus latus</name>
    <name type="common">Fish tapeworm</name>
    <name type="synonym">Diphyllobothrium latum</name>
    <dbReference type="NCBI Taxonomy" id="60516"/>
    <lineage>
        <taxon>Eukaryota</taxon>
        <taxon>Metazoa</taxon>
        <taxon>Spiralia</taxon>
        <taxon>Lophotrochozoa</taxon>
        <taxon>Platyhelminthes</taxon>
        <taxon>Cestoda</taxon>
        <taxon>Eucestoda</taxon>
        <taxon>Diphyllobothriidea</taxon>
        <taxon>Diphyllobothriidae</taxon>
        <taxon>Dibothriocephalus</taxon>
    </lineage>
</organism>
<sequence>MMFFASPSLAPYLLGGIGLSLSLTLVVFAHVCTVWYAGGTWEGHPTVRKLCAISKRIKETPPTEDDAPELTVLRSLS</sequence>
<dbReference type="Proteomes" id="UP000281553">
    <property type="component" value="Unassembled WGS sequence"/>
</dbReference>
<accession>A0A3P7N3K0</accession>
<evidence type="ECO:0000313" key="3">
    <source>
        <dbReference type="Proteomes" id="UP000281553"/>
    </source>
</evidence>
<dbReference type="EMBL" id="UYRU01075231">
    <property type="protein sequence ID" value="VDN25601.1"/>
    <property type="molecule type" value="Genomic_DNA"/>
</dbReference>
<feature type="non-terminal residue" evidence="2">
    <location>
        <position position="77"/>
    </location>
</feature>
<proteinExistence type="predicted"/>
<name>A0A3P7N3K0_DIBLA</name>
<dbReference type="AlphaFoldDB" id="A0A3P7N3K0"/>
<evidence type="ECO:0000313" key="2">
    <source>
        <dbReference type="EMBL" id="VDN25601.1"/>
    </source>
</evidence>
<keyword evidence="3" id="KW-1185">Reference proteome</keyword>
<keyword evidence="1" id="KW-0812">Transmembrane</keyword>
<reference evidence="2 3" key="1">
    <citation type="submission" date="2018-11" db="EMBL/GenBank/DDBJ databases">
        <authorList>
            <consortium name="Pathogen Informatics"/>
        </authorList>
    </citation>
    <scope>NUCLEOTIDE SEQUENCE [LARGE SCALE GENOMIC DNA]</scope>
</reference>
<evidence type="ECO:0000256" key="1">
    <source>
        <dbReference type="SAM" id="Phobius"/>
    </source>
</evidence>